<reference evidence="7" key="1">
    <citation type="journal article" date="2020" name="Ecol. Evol.">
        <title>Genome structure and content of the rice root-knot nematode (Meloidogyne graminicola).</title>
        <authorList>
            <person name="Phan N.T."/>
            <person name="Danchin E.G.J."/>
            <person name="Klopp C."/>
            <person name="Perfus-Barbeoch L."/>
            <person name="Kozlowski D.K."/>
            <person name="Koutsovoulos G.D."/>
            <person name="Lopez-Roques C."/>
            <person name="Bouchez O."/>
            <person name="Zahm M."/>
            <person name="Besnard G."/>
            <person name="Bellafiore S."/>
        </authorList>
    </citation>
    <scope>NUCLEOTIDE SEQUENCE</scope>
    <source>
        <strain evidence="7">VN-18</strain>
    </source>
</reference>
<dbReference type="Gene3D" id="1.20.1070.10">
    <property type="entry name" value="Rhodopsin 7-helix transmembrane proteins"/>
    <property type="match status" value="1"/>
</dbReference>
<feature type="transmembrane region" description="Helical" evidence="5">
    <location>
        <begin position="283"/>
        <end position="308"/>
    </location>
</feature>
<name>A0A8T0A1T7_9BILA</name>
<dbReference type="EMBL" id="JABEBT010000005">
    <property type="protein sequence ID" value="KAF7639368.1"/>
    <property type="molecule type" value="Genomic_DNA"/>
</dbReference>
<proteinExistence type="predicted"/>
<dbReference type="InterPro" id="IPR053326">
    <property type="entry name" value="GPCR1-like"/>
</dbReference>
<evidence type="ECO:0000259" key="6">
    <source>
        <dbReference type="PROSITE" id="PS50262"/>
    </source>
</evidence>
<feature type="transmembrane region" description="Helical" evidence="5">
    <location>
        <begin position="156"/>
        <end position="173"/>
    </location>
</feature>
<evidence type="ECO:0000313" key="7">
    <source>
        <dbReference type="EMBL" id="KAF7639368.1"/>
    </source>
</evidence>
<dbReference type="PRINTS" id="PR00237">
    <property type="entry name" value="GPCRRHODOPSN"/>
</dbReference>
<dbReference type="SUPFAM" id="SSF81321">
    <property type="entry name" value="Family A G protein-coupled receptor-like"/>
    <property type="match status" value="1"/>
</dbReference>
<comment type="subcellular location">
    <subcellularLocation>
        <location evidence="1">Membrane</location>
    </subcellularLocation>
</comment>
<keyword evidence="3 5" id="KW-1133">Transmembrane helix</keyword>
<dbReference type="CDD" id="cd14978">
    <property type="entry name" value="7tmA_FMRFamide_R-like"/>
    <property type="match status" value="1"/>
</dbReference>
<dbReference type="PANTHER" id="PTHR47632">
    <property type="entry name" value="FMRFAMIDE PEPTIDE RECEPTOR FAMILY-RELATED"/>
    <property type="match status" value="1"/>
</dbReference>
<dbReference type="Proteomes" id="UP000605970">
    <property type="component" value="Unassembled WGS sequence"/>
</dbReference>
<dbReference type="AlphaFoldDB" id="A0A8T0A1T7"/>
<evidence type="ECO:0000313" key="8">
    <source>
        <dbReference type="Proteomes" id="UP000605970"/>
    </source>
</evidence>
<feature type="transmembrane region" description="Helical" evidence="5">
    <location>
        <begin position="209"/>
        <end position="236"/>
    </location>
</feature>
<keyword evidence="2 5" id="KW-0812">Transmembrane</keyword>
<feature type="domain" description="G-protein coupled receptors family 1 profile" evidence="6">
    <location>
        <begin position="47"/>
        <end position="305"/>
    </location>
</feature>
<dbReference type="OrthoDB" id="10011262at2759"/>
<feature type="transmembrane region" description="Helical" evidence="5">
    <location>
        <begin position="248"/>
        <end position="271"/>
    </location>
</feature>
<feature type="transmembrane region" description="Helical" evidence="5">
    <location>
        <begin position="109"/>
        <end position="135"/>
    </location>
</feature>
<dbReference type="PANTHER" id="PTHR47632:SF1">
    <property type="entry name" value="G-PROTEIN COUPLED RECEPTORS FAMILY 1 PROFILE DOMAIN-CONTAINING PROTEIN"/>
    <property type="match status" value="1"/>
</dbReference>
<dbReference type="GO" id="GO:0004930">
    <property type="term" value="F:G protein-coupled receptor activity"/>
    <property type="evidence" value="ECO:0007669"/>
    <property type="project" value="InterPro"/>
</dbReference>
<evidence type="ECO:0000256" key="5">
    <source>
        <dbReference type="SAM" id="Phobius"/>
    </source>
</evidence>
<organism evidence="7 8">
    <name type="scientific">Meloidogyne graminicola</name>
    <dbReference type="NCBI Taxonomy" id="189291"/>
    <lineage>
        <taxon>Eukaryota</taxon>
        <taxon>Metazoa</taxon>
        <taxon>Ecdysozoa</taxon>
        <taxon>Nematoda</taxon>
        <taxon>Chromadorea</taxon>
        <taxon>Rhabditida</taxon>
        <taxon>Tylenchina</taxon>
        <taxon>Tylenchomorpha</taxon>
        <taxon>Tylenchoidea</taxon>
        <taxon>Meloidogynidae</taxon>
        <taxon>Meloidogyninae</taxon>
        <taxon>Meloidogyne</taxon>
    </lineage>
</organism>
<feature type="transmembrane region" description="Helical" evidence="5">
    <location>
        <begin position="30"/>
        <end position="55"/>
    </location>
</feature>
<protein>
    <submittedName>
        <fullName evidence="7">G_PROTEIN_RECEP_F1_2 domain-containing protein</fullName>
    </submittedName>
</protein>
<dbReference type="GO" id="GO:0016020">
    <property type="term" value="C:membrane"/>
    <property type="evidence" value="ECO:0007669"/>
    <property type="project" value="UniProtKB-SubCell"/>
</dbReference>
<evidence type="ECO:0000256" key="3">
    <source>
        <dbReference type="ARBA" id="ARBA00022989"/>
    </source>
</evidence>
<keyword evidence="4 5" id="KW-0472">Membrane</keyword>
<sequence>MFLENENSNKLPNCNICLGSTDANYQIYNLIVSGTILALIGIIGLIGNLLIIFVYSQPEYKLNSTIIYLKALAISDLFMTCTAMFLFVLEAWRHHGPISLAFAYGHGAPFFFPLASTFQTTSVYFCVGAAIDLFINVALKGSLSSTYCTVKRAQKFVLITSILAIFYNIPHFFELRAIKCLEEREGINEISLQICPTEFRMNHIYYSVYYTYMYTVFMAIGPLVLLIILNVGIVLNAIKRPREPDSDIISLVLVVCLFIFCNFTALLVNFLELTFAEQLKYLIVYLVDLSNLLVVINCTANFFVYLIFGQSFRKTLIKIFFNKNKSITKGNNKLLINEENVKRKNKLISFNEEYVENIAENV</sequence>
<dbReference type="SMART" id="SM01381">
    <property type="entry name" value="7TM_GPCR_Srsx"/>
    <property type="match status" value="1"/>
</dbReference>
<dbReference type="Pfam" id="PF00001">
    <property type="entry name" value="7tm_1"/>
    <property type="match status" value="1"/>
</dbReference>
<keyword evidence="8" id="KW-1185">Reference proteome</keyword>
<dbReference type="PROSITE" id="PS50262">
    <property type="entry name" value="G_PROTEIN_RECEP_F1_2"/>
    <property type="match status" value="1"/>
</dbReference>
<accession>A0A8T0A1T7</accession>
<evidence type="ECO:0000256" key="4">
    <source>
        <dbReference type="ARBA" id="ARBA00023136"/>
    </source>
</evidence>
<evidence type="ECO:0000256" key="2">
    <source>
        <dbReference type="ARBA" id="ARBA00022692"/>
    </source>
</evidence>
<evidence type="ECO:0000256" key="1">
    <source>
        <dbReference type="ARBA" id="ARBA00004370"/>
    </source>
</evidence>
<comment type="caution">
    <text evidence="7">The sequence shown here is derived from an EMBL/GenBank/DDBJ whole genome shotgun (WGS) entry which is preliminary data.</text>
</comment>
<gene>
    <name evidence="7" type="ORF">Mgra_00001036</name>
</gene>
<feature type="transmembrane region" description="Helical" evidence="5">
    <location>
        <begin position="67"/>
        <end position="89"/>
    </location>
</feature>
<dbReference type="InterPro" id="IPR017452">
    <property type="entry name" value="GPCR_Rhodpsn_7TM"/>
</dbReference>
<dbReference type="InterPro" id="IPR000276">
    <property type="entry name" value="GPCR_Rhodpsn"/>
</dbReference>